<dbReference type="EMBL" id="CAJMWV010000604">
    <property type="protein sequence ID" value="CAE6406552.1"/>
    <property type="molecule type" value="Genomic_DNA"/>
</dbReference>
<evidence type="ECO:0000313" key="3">
    <source>
        <dbReference type="Proteomes" id="UP000663831"/>
    </source>
</evidence>
<gene>
    <name evidence="2" type="ORF">RDB_LOCUS18706</name>
</gene>
<organism evidence="2 3">
    <name type="scientific">Rhizoctonia solani</name>
    <dbReference type="NCBI Taxonomy" id="456999"/>
    <lineage>
        <taxon>Eukaryota</taxon>
        <taxon>Fungi</taxon>
        <taxon>Dikarya</taxon>
        <taxon>Basidiomycota</taxon>
        <taxon>Agaricomycotina</taxon>
        <taxon>Agaricomycetes</taxon>
        <taxon>Cantharellales</taxon>
        <taxon>Ceratobasidiaceae</taxon>
        <taxon>Rhizoctonia</taxon>
    </lineage>
</organism>
<sequence length="96" mass="10285">MSNQPALPSEIVQPAHQGTEAATQPGSGSAVPTDFEHSANAHAEQHLQEEGKLPFKEQVKAYAKIHRGTLLPGHKEEKEVGQKILAGEIDPPAPLH</sequence>
<dbReference type="AlphaFoldDB" id="A0A8H3A8C2"/>
<evidence type="ECO:0000313" key="2">
    <source>
        <dbReference type="EMBL" id="CAE6406552.1"/>
    </source>
</evidence>
<name>A0A8H3A8C2_9AGAM</name>
<feature type="region of interest" description="Disordered" evidence="1">
    <location>
        <begin position="1"/>
        <end position="53"/>
    </location>
</feature>
<protein>
    <submittedName>
        <fullName evidence="2">Uncharacterized protein</fullName>
    </submittedName>
</protein>
<comment type="caution">
    <text evidence="2">The sequence shown here is derived from an EMBL/GenBank/DDBJ whole genome shotgun (WGS) entry which is preliminary data.</text>
</comment>
<feature type="compositionally biased region" description="Basic and acidic residues" evidence="1">
    <location>
        <begin position="34"/>
        <end position="53"/>
    </location>
</feature>
<proteinExistence type="predicted"/>
<evidence type="ECO:0000256" key="1">
    <source>
        <dbReference type="SAM" id="MobiDB-lite"/>
    </source>
</evidence>
<dbReference type="Proteomes" id="UP000663831">
    <property type="component" value="Unassembled WGS sequence"/>
</dbReference>
<reference evidence="2" key="1">
    <citation type="submission" date="2021-01" db="EMBL/GenBank/DDBJ databases">
        <authorList>
            <person name="Kaushik A."/>
        </authorList>
    </citation>
    <scope>NUCLEOTIDE SEQUENCE</scope>
    <source>
        <strain evidence="2">AG3-1AP</strain>
    </source>
</reference>
<accession>A0A8H3A8C2</accession>